<keyword evidence="3 6" id="KW-0812">Transmembrane</keyword>
<feature type="domain" description="Anoctamin transmembrane" evidence="7">
    <location>
        <begin position="1"/>
        <end position="444"/>
    </location>
</feature>
<dbReference type="GeneTree" id="ENSGT00940000158551"/>
<dbReference type="Ensembl" id="ENSSDUT00000009044.1">
    <property type="protein sequence ID" value="ENSSDUP00000008870.1"/>
    <property type="gene ID" value="ENSSDUG00000006497.1"/>
</dbReference>
<dbReference type="PANTHER" id="PTHR12308:SF22">
    <property type="entry name" value="ANOCTAMIN-7"/>
    <property type="match status" value="1"/>
</dbReference>
<comment type="caution">
    <text evidence="6">Lacks conserved residue(s) required for the propagation of feature annotation.</text>
</comment>
<keyword evidence="5 6" id="KW-0472">Membrane</keyword>
<evidence type="ECO:0000256" key="6">
    <source>
        <dbReference type="RuleBase" id="RU280814"/>
    </source>
</evidence>
<evidence type="ECO:0000256" key="2">
    <source>
        <dbReference type="ARBA" id="ARBA00009671"/>
    </source>
</evidence>
<organism evidence="8 9">
    <name type="scientific">Seriola dumerili</name>
    <name type="common">Greater amberjack</name>
    <name type="synonym">Caranx dumerili</name>
    <dbReference type="NCBI Taxonomy" id="41447"/>
    <lineage>
        <taxon>Eukaryota</taxon>
        <taxon>Metazoa</taxon>
        <taxon>Chordata</taxon>
        <taxon>Craniata</taxon>
        <taxon>Vertebrata</taxon>
        <taxon>Euteleostomi</taxon>
        <taxon>Actinopterygii</taxon>
        <taxon>Neopterygii</taxon>
        <taxon>Teleostei</taxon>
        <taxon>Neoteleostei</taxon>
        <taxon>Acanthomorphata</taxon>
        <taxon>Carangaria</taxon>
        <taxon>Carangiformes</taxon>
        <taxon>Carangidae</taxon>
        <taxon>Seriola</taxon>
    </lineage>
</organism>
<dbReference type="PANTHER" id="PTHR12308">
    <property type="entry name" value="ANOCTAMIN"/>
    <property type="match status" value="1"/>
</dbReference>
<feature type="transmembrane region" description="Helical" evidence="6">
    <location>
        <begin position="271"/>
        <end position="293"/>
    </location>
</feature>
<reference evidence="8" key="1">
    <citation type="submission" date="2025-08" db="UniProtKB">
        <authorList>
            <consortium name="Ensembl"/>
        </authorList>
    </citation>
    <scope>IDENTIFICATION</scope>
</reference>
<sequence length="469" mass="54907">ISLWAVTFLEYWKRTCSALSHRWDCSDFQEIEERPRPEFTAMAPMTVRNPVTGAEEPYFPEEKRFNRTLTGCMVIIIMMTVVLMFLIAIILYRTILTIIIYNSHDNFLSFSRIASISGSVLNLLVILMLSRVYTALAHILTRWEMHRTQSKYEDMFILKVFIFQFVNFYSSPVYIAFFKGRFVGYPGHFNTLFGVRNEDCGAGGCLIELAQELLVIMVGKQLINNIQEFIFPMSPRLREVKKEEGEEVSPWEADYQLLVCEGLFSEYLEMVIQFGFITIFVAACPLAPLFALINNWVEVRLDAQKFVTEYRRPVVERAQDIGIWLPILQFITHTAVLSNAFLIAFTSSFLPRLYYRYTRDSSLSGFINFTLATSPHNYSQHHTSCRYRGFRDENGENTPEYYHLLAVRLSFVIIFEHVVFFIGRLIDMMVPDIPEEVEMKMRREHYMAKEALAENQVWWNRSKLTDFHM</sequence>
<evidence type="ECO:0000313" key="8">
    <source>
        <dbReference type="Ensembl" id="ENSSDUP00000008870.1"/>
    </source>
</evidence>
<protein>
    <recommendedName>
        <fullName evidence="6">Anoctamin</fullName>
    </recommendedName>
</protein>
<dbReference type="InterPro" id="IPR007632">
    <property type="entry name" value="Anoctamin"/>
</dbReference>
<feature type="transmembrane region" description="Helical" evidence="6">
    <location>
        <begin position="113"/>
        <end position="136"/>
    </location>
</feature>
<dbReference type="AlphaFoldDB" id="A0A3B4TT08"/>
<dbReference type="Proteomes" id="UP000261420">
    <property type="component" value="Unplaced"/>
</dbReference>
<keyword evidence="4 6" id="KW-1133">Transmembrane helix</keyword>
<feature type="transmembrane region" description="Helical" evidence="6">
    <location>
        <begin position="321"/>
        <end position="345"/>
    </location>
</feature>
<dbReference type="GO" id="GO:0005254">
    <property type="term" value="F:chloride channel activity"/>
    <property type="evidence" value="ECO:0007669"/>
    <property type="project" value="TreeGrafter"/>
</dbReference>
<dbReference type="GO" id="GO:0005886">
    <property type="term" value="C:plasma membrane"/>
    <property type="evidence" value="ECO:0007669"/>
    <property type="project" value="TreeGrafter"/>
</dbReference>
<dbReference type="OMA" id="KPTEEAC"/>
<reference evidence="8" key="2">
    <citation type="submission" date="2025-09" db="UniProtKB">
        <authorList>
            <consortium name="Ensembl"/>
        </authorList>
    </citation>
    <scope>IDENTIFICATION</scope>
</reference>
<accession>A0A3B4TT08</accession>
<feature type="transmembrane region" description="Helical" evidence="6">
    <location>
        <begin position="156"/>
        <end position="177"/>
    </location>
</feature>
<name>A0A3B4TT08_SERDU</name>
<proteinExistence type="inferred from homology"/>
<comment type="similarity">
    <text evidence="2 6">Belongs to the anoctamin family.</text>
</comment>
<dbReference type="GO" id="GO:0061588">
    <property type="term" value="P:calcium activated phospholipid scrambling"/>
    <property type="evidence" value="ECO:0007669"/>
    <property type="project" value="TreeGrafter"/>
</dbReference>
<evidence type="ECO:0000256" key="1">
    <source>
        <dbReference type="ARBA" id="ARBA00004141"/>
    </source>
</evidence>
<dbReference type="Pfam" id="PF04547">
    <property type="entry name" value="Anoctamin"/>
    <property type="match status" value="1"/>
</dbReference>
<feature type="transmembrane region" description="Helical" evidence="6">
    <location>
        <begin position="73"/>
        <end position="101"/>
    </location>
</feature>
<comment type="subcellular location">
    <subcellularLocation>
        <location evidence="1 6">Membrane</location>
        <topology evidence="1 6">Multi-pass membrane protein</topology>
    </subcellularLocation>
</comment>
<evidence type="ECO:0000256" key="3">
    <source>
        <dbReference type="ARBA" id="ARBA00022692"/>
    </source>
</evidence>
<dbReference type="InterPro" id="IPR049452">
    <property type="entry name" value="Anoctamin_TM"/>
</dbReference>
<evidence type="ECO:0000313" key="9">
    <source>
        <dbReference type="Proteomes" id="UP000261420"/>
    </source>
</evidence>
<keyword evidence="9" id="KW-1185">Reference proteome</keyword>
<evidence type="ECO:0000256" key="5">
    <source>
        <dbReference type="ARBA" id="ARBA00023136"/>
    </source>
</evidence>
<feature type="transmembrane region" description="Helical" evidence="6">
    <location>
        <begin position="401"/>
        <end position="422"/>
    </location>
</feature>
<evidence type="ECO:0000256" key="4">
    <source>
        <dbReference type="ARBA" id="ARBA00022989"/>
    </source>
</evidence>
<evidence type="ECO:0000259" key="7">
    <source>
        <dbReference type="Pfam" id="PF04547"/>
    </source>
</evidence>